<evidence type="ECO:0000313" key="3">
    <source>
        <dbReference type="EMBL" id="GMN27309.1"/>
    </source>
</evidence>
<feature type="region of interest" description="Disordered" evidence="1">
    <location>
        <begin position="105"/>
        <end position="146"/>
    </location>
</feature>
<dbReference type="InterPro" id="IPR058352">
    <property type="entry name" value="DUF8039"/>
</dbReference>
<dbReference type="AlphaFoldDB" id="A0AA88D514"/>
<protein>
    <recommendedName>
        <fullName evidence="2">DUF8039 domain-containing protein</fullName>
    </recommendedName>
</protein>
<proteinExistence type="predicted"/>
<name>A0AA88D514_FICCA</name>
<evidence type="ECO:0000313" key="4">
    <source>
        <dbReference type="Proteomes" id="UP001187192"/>
    </source>
</evidence>
<dbReference type="Proteomes" id="UP001187192">
    <property type="component" value="Unassembled WGS sequence"/>
</dbReference>
<organism evidence="3 4">
    <name type="scientific">Ficus carica</name>
    <name type="common">Common fig</name>
    <dbReference type="NCBI Taxonomy" id="3494"/>
    <lineage>
        <taxon>Eukaryota</taxon>
        <taxon>Viridiplantae</taxon>
        <taxon>Streptophyta</taxon>
        <taxon>Embryophyta</taxon>
        <taxon>Tracheophyta</taxon>
        <taxon>Spermatophyta</taxon>
        <taxon>Magnoliopsida</taxon>
        <taxon>eudicotyledons</taxon>
        <taxon>Gunneridae</taxon>
        <taxon>Pentapetalae</taxon>
        <taxon>rosids</taxon>
        <taxon>fabids</taxon>
        <taxon>Rosales</taxon>
        <taxon>Moraceae</taxon>
        <taxon>Ficeae</taxon>
        <taxon>Ficus</taxon>
    </lineage>
</organism>
<evidence type="ECO:0000256" key="1">
    <source>
        <dbReference type="SAM" id="MobiDB-lite"/>
    </source>
</evidence>
<keyword evidence="4" id="KW-1185">Reference proteome</keyword>
<feature type="domain" description="DUF8039" evidence="2">
    <location>
        <begin position="44"/>
        <end position="101"/>
    </location>
</feature>
<dbReference type="EMBL" id="BTGU01000002">
    <property type="protein sequence ID" value="GMN27309.1"/>
    <property type="molecule type" value="Genomic_DNA"/>
</dbReference>
<reference evidence="3" key="1">
    <citation type="submission" date="2023-07" db="EMBL/GenBank/DDBJ databases">
        <title>draft genome sequence of fig (Ficus carica).</title>
        <authorList>
            <person name="Takahashi T."/>
            <person name="Nishimura K."/>
        </authorList>
    </citation>
    <scope>NUCLEOTIDE SEQUENCE</scope>
</reference>
<feature type="compositionally biased region" description="Low complexity" evidence="1">
    <location>
        <begin position="135"/>
        <end position="146"/>
    </location>
</feature>
<sequence>MTEENAALTVDQHNSFKASCTHNEKEPGVSDQQPTRTQAYMDYVPTDTIHEISLGEENMRVTITVPKLKRALLPIPTNEATILEEAVSGFVAWLKRLIIIETSLSQASRGPSHVPELKVEGNKHMKKKAGEKKLQSQPDAQQQSAQ</sequence>
<dbReference type="Pfam" id="PF26133">
    <property type="entry name" value="DUF8039"/>
    <property type="match status" value="1"/>
</dbReference>
<gene>
    <name evidence="3" type="ORF">TIFTF001_001585</name>
</gene>
<evidence type="ECO:0000259" key="2">
    <source>
        <dbReference type="Pfam" id="PF26133"/>
    </source>
</evidence>
<comment type="caution">
    <text evidence="3">The sequence shown here is derived from an EMBL/GenBank/DDBJ whole genome shotgun (WGS) entry which is preliminary data.</text>
</comment>
<accession>A0AA88D514</accession>